<comment type="caution">
    <text evidence="1">The sequence shown here is derived from an EMBL/GenBank/DDBJ whole genome shotgun (WGS) entry which is preliminary data.</text>
</comment>
<keyword evidence="2" id="KW-1185">Reference proteome</keyword>
<dbReference type="Proteomes" id="UP001159405">
    <property type="component" value="Unassembled WGS sequence"/>
</dbReference>
<protein>
    <submittedName>
        <fullName evidence="1">Uncharacterized protein</fullName>
    </submittedName>
</protein>
<evidence type="ECO:0000313" key="1">
    <source>
        <dbReference type="EMBL" id="CAH3149270.1"/>
    </source>
</evidence>
<accession>A0ABN8PS06</accession>
<evidence type="ECO:0000313" key="2">
    <source>
        <dbReference type="Proteomes" id="UP001159405"/>
    </source>
</evidence>
<sequence length="507" mass="56381">MGIGASKSKESKRGATTKLGKGVVIPEDTEPYPGFQVQYHMIDVQVTLQSNMGFNFAPGTTMVSTNIDSYYPTLAQAYSDGYRLTKFYRIPWAAQQQGFMSTAVDIPFQGIFIKFPAAPPSGENWQLKVEKSILNVHHITPGILSTTSMTHADTSDVLNKITQHTASGGQLICVEMTGQAVSPGMSAALAEMSTGKTHLIDLSHSLVNKVTTRSWDLQNTVICLKLSTGASTSFVRCSHIFINHNCDKILKSDWLSTVLISALIGSCNRKVSAIATTETTSSPPFSLRDSRASETRARVKITLCEKRHTRSPFGRSTIPEEKWGTTRIGVDLFFDIPTHPNPRRYVYQAVNVPINMSMSVGSVTGKLNREDACDWQGQMTTLLQQGWRLVEIFFDQSSAAQGHGFSATQAFNSVWFFEKEASRIDDPRPVYEGTVIEYEHLIEFGFAKLQLQESTAQWDSVLSEMGKRGWELACILETPAYKMSTGLSKMKMKRKFLMFFQRKLPGI</sequence>
<proteinExistence type="predicted"/>
<organism evidence="1 2">
    <name type="scientific">Porites lobata</name>
    <dbReference type="NCBI Taxonomy" id="104759"/>
    <lineage>
        <taxon>Eukaryota</taxon>
        <taxon>Metazoa</taxon>
        <taxon>Cnidaria</taxon>
        <taxon>Anthozoa</taxon>
        <taxon>Hexacorallia</taxon>
        <taxon>Scleractinia</taxon>
        <taxon>Fungiina</taxon>
        <taxon>Poritidae</taxon>
        <taxon>Porites</taxon>
    </lineage>
</organism>
<name>A0ABN8PS06_9CNID</name>
<dbReference type="EMBL" id="CALNXK010000086">
    <property type="protein sequence ID" value="CAH3149270.1"/>
    <property type="molecule type" value="Genomic_DNA"/>
</dbReference>
<reference evidence="1 2" key="1">
    <citation type="submission" date="2022-05" db="EMBL/GenBank/DDBJ databases">
        <authorList>
            <consortium name="Genoscope - CEA"/>
            <person name="William W."/>
        </authorList>
    </citation>
    <scope>NUCLEOTIDE SEQUENCE [LARGE SCALE GENOMIC DNA]</scope>
</reference>
<gene>
    <name evidence="1" type="ORF">PLOB_00047030</name>
</gene>